<feature type="non-terminal residue" evidence="2">
    <location>
        <position position="1"/>
    </location>
</feature>
<protein>
    <submittedName>
        <fullName evidence="2">Cytochrome c oxidase subunit NDUFA4</fullName>
    </submittedName>
</protein>
<dbReference type="Proteomes" id="UP000478052">
    <property type="component" value="Unassembled WGS sequence"/>
</dbReference>
<dbReference type="PANTHER" id="PTHR14256">
    <property type="entry name" value="NADH-UBIQUINONE OXIDOREDUCTASE MLRQ SUBUNIT"/>
    <property type="match status" value="1"/>
</dbReference>
<proteinExistence type="predicted"/>
<dbReference type="PANTHER" id="PTHR14256:SF1">
    <property type="entry name" value="GEO09626P1"/>
    <property type="match status" value="1"/>
</dbReference>
<feature type="transmembrane region" description="Helical" evidence="1">
    <location>
        <begin position="42"/>
        <end position="61"/>
    </location>
</feature>
<organism evidence="2 3">
    <name type="scientific">Aphis craccivora</name>
    <name type="common">Cowpea aphid</name>
    <dbReference type="NCBI Taxonomy" id="307492"/>
    <lineage>
        <taxon>Eukaryota</taxon>
        <taxon>Metazoa</taxon>
        <taxon>Ecdysozoa</taxon>
        <taxon>Arthropoda</taxon>
        <taxon>Hexapoda</taxon>
        <taxon>Insecta</taxon>
        <taxon>Pterygota</taxon>
        <taxon>Neoptera</taxon>
        <taxon>Paraneoptera</taxon>
        <taxon>Hemiptera</taxon>
        <taxon>Sternorrhyncha</taxon>
        <taxon>Aphidomorpha</taxon>
        <taxon>Aphidoidea</taxon>
        <taxon>Aphididae</taxon>
        <taxon>Aphidini</taxon>
        <taxon>Aphis</taxon>
        <taxon>Aphis</taxon>
    </lineage>
</organism>
<keyword evidence="1" id="KW-0472">Membrane</keyword>
<evidence type="ECO:0000313" key="3">
    <source>
        <dbReference type="Proteomes" id="UP000478052"/>
    </source>
</evidence>
<comment type="caution">
    <text evidence="2">The sequence shown here is derived from an EMBL/GenBank/DDBJ whole genome shotgun (WGS) entry which is preliminary data.</text>
</comment>
<keyword evidence="1" id="KW-1133">Transmembrane helix</keyword>
<evidence type="ECO:0000256" key="1">
    <source>
        <dbReference type="SAM" id="Phobius"/>
    </source>
</evidence>
<accession>A0A6G0ZHG5</accession>
<dbReference type="Pfam" id="PF06522">
    <property type="entry name" value="B12D"/>
    <property type="match status" value="1"/>
</dbReference>
<keyword evidence="3" id="KW-1185">Reference proteome</keyword>
<dbReference type="EMBL" id="VUJU01000422">
    <property type="protein sequence ID" value="KAF0770512.1"/>
    <property type="molecule type" value="Genomic_DNA"/>
</dbReference>
<sequence>TDDLTDISKVDFQTVPDASLVPKEFKMVMPGMTLESLKKHKSLIPLFFCLGLGMAGAGFYLTRLAMKNPEVTWHPKKNQEPWEEYKQKTYKFYSSSSETPVSPAPKY</sequence>
<dbReference type="InterPro" id="IPR010530">
    <property type="entry name" value="B12D"/>
</dbReference>
<gene>
    <name evidence="2" type="ORF">FWK35_00000730</name>
</gene>
<evidence type="ECO:0000313" key="2">
    <source>
        <dbReference type="EMBL" id="KAF0770512.1"/>
    </source>
</evidence>
<keyword evidence="1" id="KW-0812">Transmembrane</keyword>
<reference evidence="2 3" key="1">
    <citation type="submission" date="2019-08" db="EMBL/GenBank/DDBJ databases">
        <title>Whole genome of Aphis craccivora.</title>
        <authorList>
            <person name="Voronova N.V."/>
            <person name="Shulinski R.S."/>
            <person name="Bandarenka Y.V."/>
            <person name="Zhorov D.G."/>
            <person name="Warner D."/>
        </authorList>
    </citation>
    <scope>NUCLEOTIDE SEQUENCE [LARGE SCALE GENOMIC DNA]</scope>
    <source>
        <strain evidence="2">180601</strain>
        <tissue evidence="2">Whole Body</tissue>
    </source>
</reference>
<name>A0A6G0ZHG5_APHCR</name>
<dbReference type="OrthoDB" id="5511684at2759"/>
<dbReference type="AlphaFoldDB" id="A0A6G0ZHG5"/>